<protein>
    <submittedName>
        <fullName evidence="1">Uncharacterized protein</fullName>
    </submittedName>
</protein>
<evidence type="ECO:0000313" key="1">
    <source>
        <dbReference type="EMBL" id="VTR91856.1"/>
    </source>
</evidence>
<dbReference type="EMBL" id="LR593886">
    <property type="protein sequence ID" value="VTR91856.1"/>
    <property type="molecule type" value="Genomic_DNA"/>
</dbReference>
<gene>
    <name evidence="1" type="ORF">SOIL9_58580</name>
</gene>
<evidence type="ECO:0000313" key="2">
    <source>
        <dbReference type="Proteomes" id="UP000464178"/>
    </source>
</evidence>
<accession>A0A6P2CTZ6</accession>
<dbReference type="RefSeq" id="WP_162666797.1">
    <property type="nucleotide sequence ID" value="NZ_LR593886.1"/>
</dbReference>
<dbReference type="AlphaFoldDB" id="A0A6P2CTZ6"/>
<organism evidence="1 2">
    <name type="scientific">Gemmata massiliana</name>
    <dbReference type="NCBI Taxonomy" id="1210884"/>
    <lineage>
        <taxon>Bacteria</taxon>
        <taxon>Pseudomonadati</taxon>
        <taxon>Planctomycetota</taxon>
        <taxon>Planctomycetia</taxon>
        <taxon>Gemmatales</taxon>
        <taxon>Gemmataceae</taxon>
        <taxon>Gemmata</taxon>
    </lineage>
</organism>
<proteinExistence type="predicted"/>
<dbReference type="Proteomes" id="UP000464178">
    <property type="component" value="Chromosome"/>
</dbReference>
<dbReference type="KEGG" id="gms:SOIL9_58580"/>
<keyword evidence="2" id="KW-1185">Reference proteome</keyword>
<reference evidence="1 2" key="1">
    <citation type="submission" date="2019-05" db="EMBL/GenBank/DDBJ databases">
        <authorList>
            <consortium name="Science for Life Laboratories"/>
        </authorList>
    </citation>
    <scope>NUCLEOTIDE SEQUENCE [LARGE SCALE GENOMIC DNA]</scope>
    <source>
        <strain evidence="1">Soil9</strain>
    </source>
</reference>
<name>A0A6P2CTZ6_9BACT</name>
<sequence>MGQREQQEAEGLYLLARARREQTAAEVFRRAAFGTTVTRATGTMTGDIAAINSLLSKDPIPTRGRPGATMAGDLVAIQKVLDSGDTRSAPREENEMICFMCGQCEIEDCMC</sequence>